<gene>
    <name evidence="1" type="ORF">BD311DRAFT_753007</name>
</gene>
<reference evidence="1" key="1">
    <citation type="submission" date="2019-01" db="EMBL/GenBank/DDBJ databases">
        <title>Draft genome sequences of three monokaryotic isolates of the white-rot basidiomycete fungus Dichomitus squalens.</title>
        <authorList>
            <consortium name="DOE Joint Genome Institute"/>
            <person name="Lopez S.C."/>
            <person name="Andreopoulos B."/>
            <person name="Pangilinan J."/>
            <person name="Lipzen A."/>
            <person name="Riley R."/>
            <person name="Ahrendt S."/>
            <person name="Ng V."/>
            <person name="Barry K."/>
            <person name="Daum C."/>
            <person name="Grigoriev I.V."/>
            <person name="Hilden K.S."/>
            <person name="Makela M.R."/>
            <person name="de Vries R.P."/>
        </authorList>
    </citation>
    <scope>NUCLEOTIDE SEQUENCE [LARGE SCALE GENOMIC DNA]</scope>
    <source>
        <strain evidence="1">OM18370.1</strain>
    </source>
</reference>
<dbReference type="EMBL" id="ML143400">
    <property type="protein sequence ID" value="TBU31297.1"/>
    <property type="molecule type" value="Genomic_DNA"/>
</dbReference>
<accession>A0A4Q9MV86</accession>
<dbReference type="Proteomes" id="UP000292957">
    <property type="component" value="Unassembled WGS sequence"/>
</dbReference>
<organism evidence="1">
    <name type="scientific">Dichomitus squalens</name>
    <dbReference type="NCBI Taxonomy" id="114155"/>
    <lineage>
        <taxon>Eukaryota</taxon>
        <taxon>Fungi</taxon>
        <taxon>Dikarya</taxon>
        <taxon>Basidiomycota</taxon>
        <taxon>Agaricomycotina</taxon>
        <taxon>Agaricomycetes</taxon>
        <taxon>Polyporales</taxon>
        <taxon>Polyporaceae</taxon>
        <taxon>Dichomitus</taxon>
    </lineage>
</organism>
<proteinExistence type="predicted"/>
<dbReference type="AlphaFoldDB" id="A0A4Q9MV86"/>
<sequence>MLSRWIRRSPLARIDRVAMVLFLEWMRTALLVWAAWCGLSLAYIPTRRLTCTC</sequence>
<protein>
    <submittedName>
        <fullName evidence="1">Uncharacterized protein</fullName>
    </submittedName>
</protein>
<evidence type="ECO:0000313" key="1">
    <source>
        <dbReference type="EMBL" id="TBU31297.1"/>
    </source>
</evidence>
<name>A0A4Q9MV86_9APHY</name>
<dbReference type="OrthoDB" id="4139357at2759"/>